<feature type="transmembrane region" description="Helical" evidence="9">
    <location>
        <begin position="178"/>
        <end position="201"/>
    </location>
</feature>
<comment type="caution">
    <text evidence="11">The sequence shown here is derived from an EMBL/GenBank/DDBJ whole genome shotgun (WGS) entry which is preliminary data.</text>
</comment>
<feature type="transmembrane region" description="Helical" evidence="9">
    <location>
        <begin position="221"/>
        <end position="241"/>
    </location>
</feature>
<evidence type="ECO:0000313" key="11">
    <source>
        <dbReference type="EMBL" id="CAG5134631.1"/>
    </source>
</evidence>
<evidence type="ECO:0000256" key="3">
    <source>
        <dbReference type="ARBA" id="ARBA00022989"/>
    </source>
</evidence>
<evidence type="ECO:0000313" key="12">
    <source>
        <dbReference type="Proteomes" id="UP000678393"/>
    </source>
</evidence>
<feature type="transmembrane region" description="Helical" evidence="9">
    <location>
        <begin position="71"/>
        <end position="91"/>
    </location>
</feature>
<keyword evidence="4 8" id="KW-0297">G-protein coupled receptor</keyword>
<evidence type="ECO:0000256" key="4">
    <source>
        <dbReference type="ARBA" id="ARBA00023040"/>
    </source>
</evidence>
<evidence type="ECO:0000256" key="6">
    <source>
        <dbReference type="ARBA" id="ARBA00023170"/>
    </source>
</evidence>
<organism evidence="11 12">
    <name type="scientific">Candidula unifasciata</name>
    <dbReference type="NCBI Taxonomy" id="100452"/>
    <lineage>
        <taxon>Eukaryota</taxon>
        <taxon>Metazoa</taxon>
        <taxon>Spiralia</taxon>
        <taxon>Lophotrochozoa</taxon>
        <taxon>Mollusca</taxon>
        <taxon>Gastropoda</taxon>
        <taxon>Heterobranchia</taxon>
        <taxon>Euthyneura</taxon>
        <taxon>Panpulmonata</taxon>
        <taxon>Eupulmonata</taxon>
        <taxon>Stylommatophora</taxon>
        <taxon>Helicina</taxon>
        <taxon>Helicoidea</taxon>
        <taxon>Geomitridae</taxon>
        <taxon>Candidula</taxon>
    </lineage>
</organism>
<dbReference type="PANTHER" id="PTHR24243:SF233">
    <property type="entry name" value="THYROTROPIN-RELEASING HORMONE RECEPTOR"/>
    <property type="match status" value="1"/>
</dbReference>
<dbReference type="PRINTS" id="PR00237">
    <property type="entry name" value="GPCRRHODOPSN"/>
</dbReference>
<dbReference type="SUPFAM" id="SSF81321">
    <property type="entry name" value="Family A G protein-coupled receptor-like"/>
    <property type="match status" value="1"/>
</dbReference>
<dbReference type="EMBL" id="CAJHNH020007434">
    <property type="protein sequence ID" value="CAG5134631.1"/>
    <property type="molecule type" value="Genomic_DNA"/>
</dbReference>
<dbReference type="AlphaFoldDB" id="A0A8S4A8J6"/>
<gene>
    <name evidence="11" type="ORF">CUNI_LOCUS20189</name>
</gene>
<keyword evidence="6 8" id="KW-0675">Receptor</keyword>
<protein>
    <recommendedName>
        <fullName evidence="10">G-protein coupled receptors family 1 profile domain-containing protein</fullName>
    </recommendedName>
</protein>
<keyword evidence="3 9" id="KW-1133">Transmembrane helix</keyword>
<dbReference type="PANTHER" id="PTHR24243">
    <property type="entry name" value="G-PROTEIN COUPLED RECEPTOR"/>
    <property type="match status" value="1"/>
</dbReference>
<keyword evidence="2 8" id="KW-0812">Transmembrane</keyword>
<dbReference type="Pfam" id="PF00001">
    <property type="entry name" value="7tm_1"/>
    <property type="match status" value="1"/>
</dbReference>
<keyword evidence="12" id="KW-1185">Reference proteome</keyword>
<comment type="subcellular location">
    <subcellularLocation>
        <location evidence="1">Membrane</location>
        <topology evidence="1">Multi-pass membrane protein</topology>
    </subcellularLocation>
</comment>
<evidence type="ECO:0000256" key="1">
    <source>
        <dbReference type="ARBA" id="ARBA00004141"/>
    </source>
</evidence>
<dbReference type="PROSITE" id="PS00237">
    <property type="entry name" value="G_PROTEIN_RECEP_F1_1"/>
    <property type="match status" value="1"/>
</dbReference>
<name>A0A8S4A8J6_9EUPU</name>
<dbReference type="Proteomes" id="UP000678393">
    <property type="component" value="Unassembled WGS sequence"/>
</dbReference>
<dbReference type="GO" id="GO:0004930">
    <property type="term" value="F:G protein-coupled receptor activity"/>
    <property type="evidence" value="ECO:0007669"/>
    <property type="project" value="UniProtKB-KW"/>
</dbReference>
<dbReference type="OrthoDB" id="10036964at2759"/>
<dbReference type="PROSITE" id="PS50262">
    <property type="entry name" value="G_PROTEIN_RECEP_F1_2"/>
    <property type="match status" value="1"/>
</dbReference>
<evidence type="ECO:0000256" key="2">
    <source>
        <dbReference type="ARBA" id="ARBA00022692"/>
    </source>
</evidence>
<dbReference type="Gene3D" id="1.20.1070.10">
    <property type="entry name" value="Rhodopsin 7-helix transmembrane proteins"/>
    <property type="match status" value="1"/>
</dbReference>
<feature type="domain" description="G-protein coupled receptors family 1 profile" evidence="10">
    <location>
        <begin position="40"/>
        <end position="238"/>
    </location>
</feature>
<comment type="similarity">
    <text evidence="8">Belongs to the G-protein coupled receptor 1 family.</text>
</comment>
<feature type="transmembrane region" description="Helical" evidence="9">
    <location>
        <begin position="119"/>
        <end position="141"/>
    </location>
</feature>
<evidence type="ECO:0000256" key="9">
    <source>
        <dbReference type="SAM" id="Phobius"/>
    </source>
</evidence>
<accession>A0A8S4A8J6</accession>
<evidence type="ECO:0000256" key="7">
    <source>
        <dbReference type="ARBA" id="ARBA00023224"/>
    </source>
</evidence>
<evidence type="ECO:0000256" key="5">
    <source>
        <dbReference type="ARBA" id="ARBA00023136"/>
    </source>
</evidence>
<dbReference type="GO" id="GO:0005886">
    <property type="term" value="C:plasma membrane"/>
    <property type="evidence" value="ECO:0007669"/>
    <property type="project" value="TreeGrafter"/>
</dbReference>
<dbReference type="InterPro" id="IPR000276">
    <property type="entry name" value="GPCR_Rhodpsn"/>
</dbReference>
<keyword evidence="7 8" id="KW-0807">Transducer</keyword>
<evidence type="ECO:0000259" key="10">
    <source>
        <dbReference type="PROSITE" id="PS50262"/>
    </source>
</evidence>
<evidence type="ECO:0000256" key="8">
    <source>
        <dbReference type="RuleBase" id="RU000688"/>
    </source>
</evidence>
<dbReference type="InterPro" id="IPR017452">
    <property type="entry name" value="GPCR_Rhodpsn_7TM"/>
</dbReference>
<sequence>MHIGVLRLQRIRHSVKCVAFLFLSYTGKMVPVLEHAVLHASTLTILVISCERYHAICRPLKSFLLCSRPRPFLIMLVLWSLATATALPFLVMTQLQDQIFYDNTPCQVCSTVINQLWHYVYIGFIFGVFFLLPMLMLMVMYGNIIKQMYYHTDPSSHVRGETESSGGSMRSRRQVIRMLLAIIILFFVALAPIRITIIWQIYSPPEEKIKLGIETYYNLLWIGRMLMYINSAGNPIIYSLLSSNFKKAFTLLLQGRISRAGSTVGYTGSLRTTSVSVALKRMSLPAIGNYSAQDSKRQIRESPSPSVTFLSNRYSISAT</sequence>
<reference evidence="11" key="1">
    <citation type="submission" date="2021-04" db="EMBL/GenBank/DDBJ databases">
        <authorList>
            <consortium name="Molecular Ecology Group"/>
        </authorList>
    </citation>
    <scope>NUCLEOTIDE SEQUENCE</scope>
</reference>
<keyword evidence="5 9" id="KW-0472">Membrane</keyword>
<proteinExistence type="inferred from homology"/>